<proteinExistence type="predicted"/>
<comment type="caution">
    <text evidence="1">The sequence shown here is derived from an EMBL/GenBank/DDBJ whole genome shotgun (WGS) entry which is preliminary data.</text>
</comment>
<dbReference type="RefSeq" id="WP_207451282.1">
    <property type="nucleotide sequence ID" value="NZ_JACTNF010000055.1"/>
</dbReference>
<evidence type="ECO:0000313" key="1">
    <source>
        <dbReference type="EMBL" id="MBO1077252.1"/>
    </source>
</evidence>
<evidence type="ECO:0000313" key="2">
    <source>
        <dbReference type="Proteomes" id="UP001518990"/>
    </source>
</evidence>
<name>A0ABS3KJR9_9PROT</name>
<protein>
    <submittedName>
        <fullName evidence="1">Uncharacterized protein</fullName>
    </submittedName>
</protein>
<accession>A0ABS3KJR9</accession>
<dbReference type="Proteomes" id="UP001518990">
    <property type="component" value="Unassembled WGS sequence"/>
</dbReference>
<dbReference type="EMBL" id="JACTNF010000055">
    <property type="protein sequence ID" value="MBO1077252.1"/>
    <property type="molecule type" value="Genomic_DNA"/>
</dbReference>
<keyword evidence="2" id="KW-1185">Reference proteome</keyword>
<organism evidence="1 2">
    <name type="scientific">Roseomonas marmotae</name>
    <dbReference type="NCBI Taxonomy" id="2768161"/>
    <lineage>
        <taxon>Bacteria</taxon>
        <taxon>Pseudomonadati</taxon>
        <taxon>Pseudomonadota</taxon>
        <taxon>Alphaproteobacteria</taxon>
        <taxon>Acetobacterales</taxon>
        <taxon>Roseomonadaceae</taxon>
        <taxon>Roseomonas</taxon>
    </lineage>
</organism>
<sequence>MALSVMAAAWCGLAWSAWVPLERTAIRTTAPAPVAQYGVHPAATLTPEASA</sequence>
<reference evidence="1 2" key="1">
    <citation type="submission" date="2020-09" db="EMBL/GenBank/DDBJ databases">
        <title>Roseomonas.</title>
        <authorList>
            <person name="Zhu W."/>
        </authorList>
    </citation>
    <scope>NUCLEOTIDE SEQUENCE [LARGE SCALE GENOMIC DNA]</scope>
    <source>
        <strain evidence="1 2">1311</strain>
    </source>
</reference>
<gene>
    <name evidence="1" type="ORF">IAI60_21895</name>
</gene>